<name>A0A9E7BZC9_9ACTN</name>
<feature type="compositionally biased region" description="Low complexity" evidence="1">
    <location>
        <begin position="120"/>
        <end position="162"/>
    </location>
</feature>
<feature type="compositionally biased region" description="Low complexity" evidence="1">
    <location>
        <begin position="175"/>
        <end position="187"/>
    </location>
</feature>
<sequence>MTRCPECAGALAPGQRYCLVCGARAGAPLPELLGLAPGSEPVAPVGPPATRPPVGAPSARPPFAMPSPALAGAVVAVMIGAGVFAATEASPPANATPASARAPIVIDVPAPAPVPAAPVAPTADAPAVDEPAPAGDAAPVDAAPPADAGAAAPDAAVASAAPVQPPAEPAPPPAASGTGQGDDSSGSSGSGDSGDSGDDTSGETTPEAPPAATVPPIAHVWIVRLAERADQLPSLAALRTQGGWLAGYRPLGDGGLQDVAGLLSGQDACADQAQPCAFGPEVETVLGQLTDTDRTWRAYVEDHLGPAGCAALPPTPGDPFGAFASLADATDCVPLSQLAADLQSAGDAPALSLVLPGLAKIDPASADPWLAATVAELTDSAAYADGGLVVVTLADGALVLSTDVAPGTQVDAASDAFSLLRTLQDAFGLPTLGRSADAAAYDDTLWTAWSQDVHGSETSS</sequence>
<accession>A0A9E7BZC9</accession>
<feature type="region of interest" description="Disordered" evidence="1">
    <location>
        <begin position="120"/>
        <end position="213"/>
    </location>
</feature>
<evidence type="ECO:0000256" key="1">
    <source>
        <dbReference type="SAM" id="MobiDB-lite"/>
    </source>
</evidence>
<protein>
    <submittedName>
        <fullName evidence="2">Uncharacterized protein</fullName>
    </submittedName>
</protein>
<dbReference type="Proteomes" id="UP001162834">
    <property type="component" value="Chromosome"/>
</dbReference>
<dbReference type="EMBL" id="CP087164">
    <property type="protein sequence ID" value="UGS35176.1"/>
    <property type="molecule type" value="Genomic_DNA"/>
</dbReference>
<dbReference type="RefSeq" id="WP_259314832.1">
    <property type="nucleotide sequence ID" value="NZ_CP087164.1"/>
</dbReference>
<keyword evidence="3" id="KW-1185">Reference proteome</keyword>
<proteinExistence type="predicted"/>
<evidence type="ECO:0000313" key="3">
    <source>
        <dbReference type="Proteomes" id="UP001162834"/>
    </source>
</evidence>
<evidence type="ECO:0000313" key="2">
    <source>
        <dbReference type="EMBL" id="UGS35176.1"/>
    </source>
</evidence>
<dbReference type="AlphaFoldDB" id="A0A9E7BZC9"/>
<reference evidence="2" key="1">
    <citation type="journal article" date="2022" name="Int. J. Syst. Evol. Microbiol.">
        <title>Pseudomonas aegrilactucae sp. nov. and Pseudomonas morbosilactucae sp. nov., pathogens causing bacterial rot of lettuce in Japan.</title>
        <authorList>
            <person name="Sawada H."/>
            <person name="Fujikawa T."/>
            <person name="Satou M."/>
        </authorList>
    </citation>
    <scope>NUCLEOTIDE SEQUENCE</scope>
    <source>
        <strain evidence="2">0166_1</strain>
    </source>
</reference>
<feature type="compositionally biased region" description="Pro residues" evidence="1">
    <location>
        <begin position="163"/>
        <end position="174"/>
    </location>
</feature>
<organism evidence="2 3">
    <name type="scientific">Capillimicrobium parvum</name>
    <dbReference type="NCBI Taxonomy" id="2884022"/>
    <lineage>
        <taxon>Bacteria</taxon>
        <taxon>Bacillati</taxon>
        <taxon>Actinomycetota</taxon>
        <taxon>Thermoleophilia</taxon>
        <taxon>Solirubrobacterales</taxon>
        <taxon>Capillimicrobiaceae</taxon>
        <taxon>Capillimicrobium</taxon>
    </lineage>
</organism>
<gene>
    <name evidence="2" type="ORF">DSM104329_01561</name>
</gene>
<dbReference type="KEGG" id="sbae:DSM104329_01561"/>